<feature type="domain" description="CUT" evidence="13">
    <location>
        <begin position="221"/>
        <end position="307"/>
    </location>
</feature>
<keyword evidence="15" id="KW-1185">Reference proteome</keyword>
<dbReference type="Proteomes" id="UP000322234">
    <property type="component" value="Unassembled WGS sequence"/>
</dbReference>
<reference evidence="14" key="1">
    <citation type="submission" date="2019-10" db="EMBL/GenBank/DDBJ databases">
        <title>The sequence and de novo assembly of the wild yak genome.</title>
        <authorList>
            <person name="Liu Y."/>
        </authorList>
    </citation>
    <scope>NUCLEOTIDE SEQUENCE [LARGE SCALE GENOMIC DNA]</scope>
    <source>
        <strain evidence="14">WY2019</strain>
    </source>
</reference>
<evidence type="ECO:0000256" key="2">
    <source>
        <dbReference type="ARBA" id="ARBA00008190"/>
    </source>
</evidence>
<dbReference type="PROSITE" id="PS50071">
    <property type="entry name" value="HOMEOBOX_2"/>
    <property type="match status" value="1"/>
</dbReference>
<evidence type="ECO:0000256" key="6">
    <source>
        <dbReference type="ARBA" id="ARBA00023163"/>
    </source>
</evidence>
<dbReference type="InterPro" id="IPR003350">
    <property type="entry name" value="CUT_dom"/>
</dbReference>
<keyword evidence="5 8" id="KW-0371">Homeobox</keyword>
<feature type="compositionally biased region" description="Basic residues" evidence="11">
    <location>
        <begin position="63"/>
        <end position="82"/>
    </location>
</feature>
<keyword evidence="3 10" id="KW-0805">Transcription regulation</keyword>
<evidence type="ECO:0000313" key="14">
    <source>
        <dbReference type="EMBL" id="MXQ95773.1"/>
    </source>
</evidence>
<dbReference type="FunFam" id="1.10.10.60:FF:000054">
    <property type="entry name" value="One cut domain family member"/>
    <property type="match status" value="1"/>
</dbReference>
<dbReference type="EMBL" id="VBQZ03000145">
    <property type="protein sequence ID" value="MXQ95773.1"/>
    <property type="molecule type" value="Genomic_DNA"/>
</dbReference>
<name>A0A6B0S9M3_9CETA</name>
<dbReference type="Gene3D" id="1.10.260.40">
    <property type="entry name" value="lambda repressor-like DNA-binding domains"/>
    <property type="match status" value="1"/>
</dbReference>
<comment type="similarity">
    <text evidence="2 10">Belongs to the CUT homeobox family.</text>
</comment>
<gene>
    <name evidence="14" type="ORF">E5288_WYG021690</name>
</gene>
<evidence type="ECO:0000259" key="12">
    <source>
        <dbReference type="PROSITE" id="PS50071"/>
    </source>
</evidence>
<dbReference type="Pfam" id="PF02376">
    <property type="entry name" value="CUT"/>
    <property type="match status" value="1"/>
</dbReference>
<comment type="caution">
    <text evidence="14">The sequence shown here is derived from an EMBL/GenBank/DDBJ whole genome shotgun (WGS) entry which is preliminary data.</text>
</comment>
<feature type="region of interest" description="Disordered" evidence="11">
    <location>
        <begin position="61"/>
        <end position="86"/>
    </location>
</feature>
<dbReference type="Pfam" id="PF00046">
    <property type="entry name" value="Homeodomain"/>
    <property type="match status" value="1"/>
</dbReference>
<dbReference type="InterPro" id="IPR010982">
    <property type="entry name" value="Lambda_DNA-bd_dom_sf"/>
</dbReference>
<evidence type="ECO:0000256" key="5">
    <source>
        <dbReference type="ARBA" id="ARBA00023155"/>
    </source>
</evidence>
<sequence>MVTSMASILDGGDYRPELSIPLHHAMSMSCDSSPPGMGMSNTYTTLTPLQPLPPISTVSDKFHHPHPHHHPHHHHHHHHHQQRLSGNVSGSFTLLRDERGLPTMNNLYSPYKEMPGMGQSLSPLAATPLGNGLGGLHNAQQSLPNYGPPGPDKMLSPNFDAHHTAMLTRGDQHLSRGLGTPPAAMMSHLNGLHHPGHAQSHGPVLAPSRERPPSSSSGSQVATSGQLEEINTKEVAQRITAELKRYSIPQAIFAQRVLCRSQGTLSDLLRNPKPWSKLKSGRETFRRMWKWLQEPEFQRMSALRLAACKRKEQEPSKDRNNSQKKSRLVFTDLQRRTLFAIFKENKRPSKEMQITISQQLGLELTTVSNFFMNARRRSLEKWQDDLSGGASSTSGTCTKASQKTCATPNGFQRSHLAHPWANWTGYAKDVSQATEQVAFRFLAVTFPQQVEEGPQDPRRLRQSPCAYLPVNGPRLCFCNRRKGAEDSYLVRDFLLEKLSFHRTLAALDFNVFSYVVNSFAPMRNMDVTEVLYSLNTLREFLYPRGALILPGFGLRFRCAVPPALLRSPYGSTRNRGVWPQTPRSRRTLGMAPFVSVPDFMAL</sequence>
<dbReference type="PANTHER" id="PTHR14057:SF10">
    <property type="entry name" value="ONE CUT DOMAIN FAMILY MEMBER 2"/>
    <property type="match status" value="1"/>
</dbReference>
<dbReference type="InterPro" id="IPR009057">
    <property type="entry name" value="Homeodomain-like_sf"/>
</dbReference>
<dbReference type="SUPFAM" id="SSF47413">
    <property type="entry name" value="lambda repressor-like DNA-binding domains"/>
    <property type="match status" value="1"/>
</dbReference>
<dbReference type="Gene3D" id="1.10.10.60">
    <property type="entry name" value="Homeodomain-like"/>
    <property type="match status" value="1"/>
</dbReference>
<evidence type="ECO:0000313" key="15">
    <source>
        <dbReference type="Proteomes" id="UP000322234"/>
    </source>
</evidence>
<evidence type="ECO:0000259" key="13">
    <source>
        <dbReference type="PROSITE" id="PS51042"/>
    </source>
</evidence>
<evidence type="ECO:0000256" key="1">
    <source>
        <dbReference type="ARBA" id="ARBA00004123"/>
    </source>
</evidence>
<dbReference type="CDD" id="cd00086">
    <property type="entry name" value="homeodomain"/>
    <property type="match status" value="1"/>
</dbReference>
<dbReference type="GO" id="GO:0005634">
    <property type="term" value="C:nucleus"/>
    <property type="evidence" value="ECO:0007669"/>
    <property type="project" value="UniProtKB-SubCell"/>
</dbReference>
<dbReference type="PROSITE" id="PS51042">
    <property type="entry name" value="CUT"/>
    <property type="match status" value="1"/>
</dbReference>
<evidence type="ECO:0000256" key="7">
    <source>
        <dbReference type="ARBA" id="ARBA00023242"/>
    </source>
</evidence>
<dbReference type="GO" id="GO:0000978">
    <property type="term" value="F:RNA polymerase II cis-regulatory region sequence-specific DNA binding"/>
    <property type="evidence" value="ECO:0007669"/>
    <property type="project" value="TreeGrafter"/>
</dbReference>
<dbReference type="InterPro" id="IPR001356">
    <property type="entry name" value="HD"/>
</dbReference>
<evidence type="ECO:0000256" key="8">
    <source>
        <dbReference type="PROSITE-ProRule" id="PRU00108"/>
    </source>
</evidence>
<dbReference type="PANTHER" id="PTHR14057">
    <property type="entry name" value="TRANSCRIPTION FACTOR ONECUT"/>
    <property type="match status" value="1"/>
</dbReference>
<feature type="domain" description="Homeobox" evidence="12">
    <location>
        <begin position="321"/>
        <end position="381"/>
    </location>
</feature>
<evidence type="ECO:0000256" key="9">
    <source>
        <dbReference type="RuleBase" id="RU000682"/>
    </source>
</evidence>
<feature type="DNA-binding region" description="Homeobox" evidence="8">
    <location>
        <begin position="323"/>
        <end position="382"/>
    </location>
</feature>
<comment type="subcellular location">
    <subcellularLocation>
        <location evidence="1 8 9">Nucleus</location>
    </subcellularLocation>
</comment>
<dbReference type="FunFam" id="1.10.260.40:FF:000005">
    <property type="entry name" value="One cut domain family member"/>
    <property type="match status" value="1"/>
</dbReference>
<evidence type="ECO:0000256" key="11">
    <source>
        <dbReference type="SAM" id="MobiDB-lite"/>
    </source>
</evidence>
<keyword evidence="7 8" id="KW-0539">Nucleus</keyword>
<proteinExistence type="inferred from homology"/>
<dbReference type="SUPFAM" id="SSF46689">
    <property type="entry name" value="Homeodomain-like"/>
    <property type="match status" value="1"/>
</dbReference>
<organism evidence="14 15">
    <name type="scientific">Bos mutus</name>
    <name type="common">wild yak</name>
    <dbReference type="NCBI Taxonomy" id="72004"/>
    <lineage>
        <taxon>Eukaryota</taxon>
        <taxon>Metazoa</taxon>
        <taxon>Chordata</taxon>
        <taxon>Craniata</taxon>
        <taxon>Vertebrata</taxon>
        <taxon>Euteleostomi</taxon>
        <taxon>Mammalia</taxon>
        <taxon>Eutheria</taxon>
        <taxon>Laurasiatheria</taxon>
        <taxon>Artiodactyla</taxon>
        <taxon>Ruminantia</taxon>
        <taxon>Pecora</taxon>
        <taxon>Bovidae</taxon>
        <taxon>Bovinae</taxon>
        <taxon>Bos</taxon>
    </lineage>
</organism>
<protein>
    <recommendedName>
        <fullName evidence="10">One cut domain family member</fullName>
    </recommendedName>
</protein>
<dbReference type="AlphaFoldDB" id="A0A6B0S9M3"/>
<evidence type="ECO:0000256" key="10">
    <source>
        <dbReference type="RuleBase" id="RU361129"/>
    </source>
</evidence>
<accession>A0A6B0S9M3</accession>
<dbReference type="SMART" id="SM00389">
    <property type="entry name" value="HOX"/>
    <property type="match status" value="1"/>
</dbReference>
<feature type="region of interest" description="Disordered" evidence="11">
    <location>
        <begin position="171"/>
        <end position="229"/>
    </location>
</feature>
<keyword evidence="4 8" id="KW-0238">DNA-binding</keyword>
<evidence type="ECO:0000256" key="3">
    <source>
        <dbReference type="ARBA" id="ARBA00023015"/>
    </source>
</evidence>
<evidence type="ECO:0000256" key="4">
    <source>
        <dbReference type="ARBA" id="ARBA00023125"/>
    </source>
</evidence>
<dbReference type="InterPro" id="IPR051649">
    <property type="entry name" value="CUT_Homeobox"/>
</dbReference>
<dbReference type="GO" id="GO:0000981">
    <property type="term" value="F:DNA-binding transcription factor activity, RNA polymerase II-specific"/>
    <property type="evidence" value="ECO:0007669"/>
    <property type="project" value="TreeGrafter"/>
</dbReference>
<dbReference type="SMART" id="SM01109">
    <property type="entry name" value="CUT"/>
    <property type="match status" value="1"/>
</dbReference>
<keyword evidence="6 10" id="KW-0804">Transcription</keyword>